<keyword evidence="2" id="KW-0808">Transferase</keyword>
<dbReference type="GO" id="GO:0006749">
    <property type="term" value="P:glutathione metabolic process"/>
    <property type="evidence" value="ECO:0007669"/>
    <property type="project" value="TreeGrafter"/>
</dbReference>
<dbReference type="STRING" id="637679.GCA_001550055_00269"/>
<sequence length="228" mass="25801">MRQLFELCGRDEEVRFSPYVWRIRMAMKHKGLDFEGVAVRFLNKQPLESAQSKTVPVLNDDGTWVKDSFDIALYLEKTYPDAPLFGGAIAEGQARLLNAFIDNTVVRGIFPMIVADIHARLDEKNGAYFRETREKFLGCSLEEAQAGRDAALPKLRAALTPIRHTLMAQPFLSGDAPAWADYCLFGTLMWARIASDFELLGEDDPIHEWREGMLDMFDGYARAAKLGY</sequence>
<dbReference type="Gene3D" id="1.20.1050.10">
    <property type="match status" value="1"/>
</dbReference>
<dbReference type="OrthoDB" id="508035at2"/>
<gene>
    <name evidence="2" type="ORF">SAMN04488071_0621</name>
</gene>
<dbReference type="Pfam" id="PF22041">
    <property type="entry name" value="GST_C_7"/>
    <property type="match status" value="1"/>
</dbReference>
<dbReference type="EMBL" id="FNAK01000001">
    <property type="protein sequence ID" value="SDD41877.1"/>
    <property type="molecule type" value="Genomic_DNA"/>
</dbReference>
<protein>
    <submittedName>
        <fullName evidence="2">Glutathione S-transferase</fullName>
    </submittedName>
</protein>
<dbReference type="GO" id="GO:0004364">
    <property type="term" value="F:glutathione transferase activity"/>
    <property type="evidence" value="ECO:0007669"/>
    <property type="project" value="TreeGrafter"/>
</dbReference>
<keyword evidence="3" id="KW-1185">Reference proteome</keyword>
<accession>A0A1G6UMT5</accession>
<dbReference type="SFLD" id="SFLDS00019">
    <property type="entry name" value="Glutathione_Transferase_(cytos"/>
    <property type="match status" value="1"/>
</dbReference>
<dbReference type="PANTHER" id="PTHR42673">
    <property type="entry name" value="MALEYLACETOACETATE ISOMERASE"/>
    <property type="match status" value="1"/>
</dbReference>
<dbReference type="AlphaFoldDB" id="A0A1G6UMT5"/>
<dbReference type="InterPro" id="IPR036249">
    <property type="entry name" value="Thioredoxin-like_sf"/>
</dbReference>
<organism evidence="2 3">
    <name type="scientific">Kordiimonas lacus</name>
    <dbReference type="NCBI Taxonomy" id="637679"/>
    <lineage>
        <taxon>Bacteria</taxon>
        <taxon>Pseudomonadati</taxon>
        <taxon>Pseudomonadota</taxon>
        <taxon>Alphaproteobacteria</taxon>
        <taxon>Kordiimonadales</taxon>
        <taxon>Kordiimonadaceae</taxon>
        <taxon>Kordiimonas</taxon>
    </lineage>
</organism>
<feature type="domain" description="GST N-terminal" evidence="1">
    <location>
        <begin position="7"/>
        <end position="83"/>
    </location>
</feature>
<evidence type="ECO:0000313" key="2">
    <source>
        <dbReference type="EMBL" id="SDD41877.1"/>
    </source>
</evidence>
<proteinExistence type="predicted"/>
<dbReference type="Proteomes" id="UP000183685">
    <property type="component" value="Unassembled WGS sequence"/>
</dbReference>
<dbReference type="InterPro" id="IPR040079">
    <property type="entry name" value="Glutathione_S-Trfase"/>
</dbReference>
<dbReference type="Gene3D" id="3.40.30.10">
    <property type="entry name" value="Glutaredoxin"/>
    <property type="match status" value="1"/>
</dbReference>
<dbReference type="InterPro" id="IPR036282">
    <property type="entry name" value="Glutathione-S-Trfase_C_sf"/>
</dbReference>
<dbReference type="PROSITE" id="PS50404">
    <property type="entry name" value="GST_NTER"/>
    <property type="match status" value="1"/>
</dbReference>
<dbReference type="SUPFAM" id="SSF52833">
    <property type="entry name" value="Thioredoxin-like"/>
    <property type="match status" value="1"/>
</dbReference>
<name>A0A1G6UMT5_9PROT</name>
<dbReference type="GO" id="GO:0016034">
    <property type="term" value="F:maleylacetoacetate isomerase activity"/>
    <property type="evidence" value="ECO:0007669"/>
    <property type="project" value="TreeGrafter"/>
</dbReference>
<dbReference type="GO" id="GO:0006559">
    <property type="term" value="P:L-phenylalanine catabolic process"/>
    <property type="evidence" value="ECO:0007669"/>
    <property type="project" value="TreeGrafter"/>
</dbReference>
<dbReference type="InterPro" id="IPR054416">
    <property type="entry name" value="GST_UstS-like_C"/>
</dbReference>
<dbReference type="RefSeq" id="WP_068307990.1">
    <property type="nucleotide sequence ID" value="NZ_FNAK01000001.1"/>
</dbReference>
<dbReference type="SUPFAM" id="SSF47616">
    <property type="entry name" value="GST C-terminal domain-like"/>
    <property type="match status" value="1"/>
</dbReference>
<dbReference type="PANTHER" id="PTHR42673:SF4">
    <property type="entry name" value="MALEYLACETOACETATE ISOMERASE"/>
    <property type="match status" value="1"/>
</dbReference>
<dbReference type="InterPro" id="IPR004045">
    <property type="entry name" value="Glutathione_S-Trfase_N"/>
</dbReference>
<evidence type="ECO:0000313" key="3">
    <source>
        <dbReference type="Proteomes" id="UP000183685"/>
    </source>
</evidence>
<evidence type="ECO:0000259" key="1">
    <source>
        <dbReference type="PROSITE" id="PS50404"/>
    </source>
</evidence>
<dbReference type="Pfam" id="PF13409">
    <property type="entry name" value="GST_N_2"/>
    <property type="match status" value="1"/>
</dbReference>
<reference evidence="2 3" key="1">
    <citation type="submission" date="2016-10" db="EMBL/GenBank/DDBJ databases">
        <authorList>
            <person name="de Groot N.N."/>
        </authorList>
    </citation>
    <scope>NUCLEOTIDE SEQUENCE [LARGE SCALE GENOMIC DNA]</scope>
    <source>
        <strain evidence="2 3">CGMCC 1.9109</strain>
    </source>
</reference>
<dbReference type="CDD" id="cd03202">
    <property type="entry name" value="GST_C_etherase_LigE"/>
    <property type="match status" value="1"/>
</dbReference>